<dbReference type="InterPro" id="IPR020843">
    <property type="entry name" value="ER"/>
</dbReference>
<organism evidence="14 15">
    <name type="scientific">Panaeolus cyanescens</name>
    <dbReference type="NCBI Taxonomy" id="181874"/>
    <lineage>
        <taxon>Eukaryota</taxon>
        <taxon>Fungi</taxon>
        <taxon>Dikarya</taxon>
        <taxon>Basidiomycota</taxon>
        <taxon>Agaricomycotina</taxon>
        <taxon>Agaricomycetes</taxon>
        <taxon>Agaricomycetidae</taxon>
        <taxon>Agaricales</taxon>
        <taxon>Agaricineae</taxon>
        <taxon>Galeropsidaceae</taxon>
        <taxon>Panaeolus</taxon>
    </lineage>
</organism>
<evidence type="ECO:0000256" key="12">
    <source>
        <dbReference type="ARBA" id="ARBA00048843"/>
    </source>
</evidence>
<dbReference type="OrthoDB" id="7482721at2759"/>
<dbReference type="FunFam" id="3.40.50.720:FF:000112">
    <property type="entry name" value="Enoyl-[acyl-carrier-protein] reductase 1, mitochondrial"/>
    <property type="match status" value="1"/>
</dbReference>
<keyword evidence="10" id="KW-0275">Fatty acid biosynthesis</keyword>
<dbReference type="InterPro" id="IPR036291">
    <property type="entry name" value="NAD(P)-bd_dom_sf"/>
</dbReference>
<dbReference type="GO" id="GO:0141148">
    <property type="term" value="F:enoyl-[acyl-carrier-protein] reductase (NADPH) activity"/>
    <property type="evidence" value="ECO:0007669"/>
    <property type="project" value="UniProtKB-EC"/>
</dbReference>
<dbReference type="GO" id="GO:0005739">
    <property type="term" value="C:mitochondrion"/>
    <property type="evidence" value="ECO:0007669"/>
    <property type="project" value="UniProtKB-SubCell"/>
</dbReference>
<dbReference type="Proteomes" id="UP000284842">
    <property type="component" value="Unassembled WGS sequence"/>
</dbReference>
<dbReference type="AlphaFoldDB" id="A0A409VBH9"/>
<proteinExistence type="inferred from homology"/>
<keyword evidence="7" id="KW-0560">Oxidoreductase</keyword>
<feature type="domain" description="Enoyl reductase (ER)" evidence="13">
    <location>
        <begin position="41"/>
        <end position="386"/>
    </location>
</feature>
<dbReference type="EMBL" id="NHTK01006126">
    <property type="protein sequence ID" value="PPQ63299.1"/>
    <property type="molecule type" value="Genomic_DNA"/>
</dbReference>
<dbReference type="STRING" id="181874.A0A409VBH9"/>
<dbReference type="SUPFAM" id="SSF50129">
    <property type="entry name" value="GroES-like"/>
    <property type="match status" value="1"/>
</dbReference>
<evidence type="ECO:0000256" key="5">
    <source>
        <dbReference type="ARBA" id="ARBA00022857"/>
    </source>
</evidence>
<evidence type="ECO:0000256" key="1">
    <source>
        <dbReference type="ARBA" id="ARBA00004173"/>
    </source>
</evidence>
<dbReference type="Pfam" id="PF08240">
    <property type="entry name" value="ADH_N"/>
    <property type="match status" value="1"/>
</dbReference>
<keyword evidence="8" id="KW-0443">Lipid metabolism</keyword>
<evidence type="ECO:0000256" key="8">
    <source>
        <dbReference type="ARBA" id="ARBA00023098"/>
    </source>
</evidence>
<keyword evidence="5" id="KW-0521">NADP</keyword>
<evidence type="ECO:0000259" key="13">
    <source>
        <dbReference type="SMART" id="SM00829"/>
    </source>
</evidence>
<evidence type="ECO:0000313" key="15">
    <source>
        <dbReference type="Proteomes" id="UP000284842"/>
    </source>
</evidence>
<accession>A0A409VBH9</accession>
<sequence length="392" mass="42681">MLTRILQASAQVALPGSRQFSSTTRVLGRAVVYAQNGDPTKVLRVISYPDLPAPEPSSLNIKFLLSPINPADINVIEGVYPSKPTKSNNLTQDGLGSKSEPVFVAGNEGLAQVTAVGAGVSNLSVGDWVIMTKQQAGTWATDRNVKAEDVLKVPDAESLTEAQAATLTVNPPTAYNMLTNFVDLKPGDWVIQNGANSAVGQAVIQIAAARGLNTINLVRERPDFEVLESKLKEIGATHVLTYNQLSDKAVRERIKTWTGGKPIRLGLNCVGGEYTTAMAKLLGSNAHLVSYGAMAKQPLSIPISLFIFKDLTCHGFWQSRWYIKKPAAEREQLMKNLVSLMKEKKLDTPEHEIVTVSAEEGNEEASRRVQQLMQAMTEGRYGKKVLLKIEDN</sequence>
<comment type="catalytic activity">
    <reaction evidence="12">
        <text>a 2,3-saturated acyl-[ACP] + NADP(+) = a (2E)-enoyl-[ACP] + NADPH + H(+)</text>
        <dbReference type="Rhea" id="RHEA:22564"/>
        <dbReference type="Rhea" id="RHEA-COMP:9925"/>
        <dbReference type="Rhea" id="RHEA-COMP:9926"/>
        <dbReference type="ChEBI" id="CHEBI:15378"/>
        <dbReference type="ChEBI" id="CHEBI:57783"/>
        <dbReference type="ChEBI" id="CHEBI:58349"/>
        <dbReference type="ChEBI" id="CHEBI:78784"/>
        <dbReference type="ChEBI" id="CHEBI:78785"/>
        <dbReference type="EC" id="1.3.1.104"/>
    </reaction>
</comment>
<dbReference type="FunCoup" id="A0A409VBH9">
    <property type="interactions" value="282"/>
</dbReference>
<evidence type="ECO:0000256" key="3">
    <source>
        <dbReference type="ARBA" id="ARBA00022516"/>
    </source>
</evidence>
<protein>
    <recommendedName>
        <fullName evidence="11">enoyl-[acyl-carrier-protein] reductase</fullName>
        <ecNumber evidence="11">1.3.1.104</ecNumber>
    </recommendedName>
</protein>
<dbReference type="SUPFAM" id="SSF51735">
    <property type="entry name" value="NAD(P)-binding Rossmann-fold domains"/>
    <property type="match status" value="1"/>
</dbReference>
<evidence type="ECO:0000256" key="4">
    <source>
        <dbReference type="ARBA" id="ARBA00022832"/>
    </source>
</evidence>
<dbReference type="InterPro" id="IPR051034">
    <property type="entry name" value="Mito_Enoyl-ACP_Reductase"/>
</dbReference>
<gene>
    <name evidence="14" type="ORF">CVT24_006744</name>
</gene>
<dbReference type="InParanoid" id="A0A409VBH9"/>
<dbReference type="Pfam" id="PF00107">
    <property type="entry name" value="ADH_zinc_N"/>
    <property type="match status" value="1"/>
</dbReference>
<evidence type="ECO:0000256" key="7">
    <source>
        <dbReference type="ARBA" id="ARBA00023002"/>
    </source>
</evidence>
<reference evidence="14 15" key="1">
    <citation type="journal article" date="2018" name="Evol. Lett.">
        <title>Horizontal gene cluster transfer increased hallucinogenic mushroom diversity.</title>
        <authorList>
            <person name="Reynolds H.T."/>
            <person name="Vijayakumar V."/>
            <person name="Gluck-Thaler E."/>
            <person name="Korotkin H.B."/>
            <person name="Matheny P.B."/>
            <person name="Slot J.C."/>
        </authorList>
    </citation>
    <scope>NUCLEOTIDE SEQUENCE [LARGE SCALE GENOMIC DNA]</scope>
    <source>
        <strain evidence="14 15">2629</strain>
    </source>
</reference>
<comment type="subcellular location">
    <subcellularLocation>
        <location evidence="1">Mitochondrion</location>
    </subcellularLocation>
</comment>
<dbReference type="CDD" id="cd08290">
    <property type="entry name" value="ETR"/>
    <property type="match status" value="1"/>
</dbReference>
<dbReference type="InterPro" id="IPR013154">
    <property type="entry name" value="ADH-like_N"/>
</dbReference>
<dbReference type="Gene3D" id="3.90.180.10">
    <property type="entry name" value="Medium-chain alcohol dehydrogenases, catalytic domain"/>
    <property type="match status" value="1"/>
</dbReference>
<evidence type="ECO:0000256" key="10">
    <source>
        <dbReference type="ARBA" id="ARBA00023160"/>
    </source>
</evidence>
<evidence type="ECO:0000313" key="14">
    <source>
        <dbReference type="EMBL" id="PPQ63299.1"/>
    </source>
</evidence>
<dbReference type="EC" id="1.3.1.104" evidence="11"/>
<dbReference type="GO" id="GO:0006633">
    <property type="term" value="P:fatty acid biosynthetic process"/>
    <property type="evidence" value="ECO:0007669"/>
    <property type="project" value="UniProtKB-KW"/>
</dbReference>
<name>A0A409VBH9_9AGAR</name>
<dbReference type="SMART" id="SM00829">
    <property type="entry name" value="PKS_ER"/>
    <property type="match status" value="1"/>
</dbReference>
<evidence type="ECO:0000256" key="6">
    <source>
        <dbReference type="ARBA" id="ARBA00022946"/>
    </source>
</evidence>
<keyword evidence="6" id="KW-0809">Transit peptide</keyword>
<keyword evidence="15" id="KW-1185">Reference proteome</keyword>
<dbReference type="Gene3D" id="3.40.50.720">
    <property type="entry name" value="NAD(P)-binding Rossmann-like Domain"/>
    <property type="match status" value="1"/>
</dbReference>
<dbReference type="PANTHER" id="PTHR43981:SF2">
    <property type="entry name" value="ENOYL-[ACYL-CARRIER-PROTEIN] REDUCTASE, MITOCHONDRIAL"/>
    <property type="match status" value="1"/>
</dbReference>
<keyword evidence="9" id="KW-0496">Mitochondrion</keyword>
<keyword evidence="3" id="KW-0444">Lipid biosynthesis</keyword>
<comment type="caution">
    <text evidence="14">The sequence shown here is derived from an EMBL/GenBank/DDBJ whole genome shotgun (WGS) entry which is preliminary data.</text>
</comment>
<keyword evidence="4" id="KW-0276">Fatty acid metabolism</keyword>
<evidence type="ECO:0000256" key="2">
    <source>
        <dbReference type="ARBA" id="ARBA00010371"/>
    </source>
</evidence>
<dbReference type="InterPro" id="IPR011032">
    <property type="entry name" value="GroES-like_sf"/>
</dbReference>
<evidence type="ECO:0000256" key="11">
    <source>
        <dbReference type="ARBA" id="ARBA00038963"/>
    </source>
</evidence>
<dbReference type="InterPro" id="IPR013149">
    <property type="entry name" value="ADH-like_C"/>
</dbReference>
<evidence type="ECO:0000256" key="9">
    <source>
        <dbReference type="ARBA" id="ARBA00023128"/>
    </source>
</evidence>
<dbReference type="PANTHER" id="PTHR43981">
    <property type="entry name" value="ENOYL-[ACYL-CARRIER-PROTEIN] REDUCTASE, MITOCHONDRIAL"/>
    <property type="match status" value="1"/>
</dbReference>
<comment type="similarity">
    <text evidence="2">Belongs to the zinc-containing alcohol dehydrogenase family. Quinone oxidoreductase subfamily.</text>
</comment>